<dbReference type="SUPFAM" id="SSF51905">
    <property type="entry name" value="FAD/NAD(P)-binding domain"/>
    <property type="match status" value="1"/>
</dbReference>
<evidence type="ECO:0000256" key="3">
    <source>
        <dbReference type="ARBA" id="ARBA00022630"/>
    </source>
</evidence>
<feature type="domain" description="Glucose-methanol-choline oxidoreductase N-terminal" evidence="7">
    <location>
        <begin position="83"/>
        <end position="106"/>
    </location>
</feature>
<dbReference type="Gene3D" id="3.30.560.10">
    <property type="entry name" value="Glucose Oxidase, domain 3"/>
    <property type="match status" value="1"/>
</dbReference>
<feature type="binding site" evidence="5">
    <location>
        <position position="446"/>
    </location>
    <ligand>
        <name>substrate</name>
    </ligand>
</feature>
<comment type="cofactor">
    <cofactor evidence="1 5">
        <name>FAD</name>
        <dbReference type="ChEBI" id="CHEBI:57692"/>
    </cofactor>
</comment>
<evidence type="ECO:0000256" key="4">
    <source>
        <dbReference type="ARBA" id="ARBA00022827"/>
    </source>
</evidence>
<dbReference type="Pfam" id="PF05199">
    <property type="entry name" value="GMC_oxred_C"/>
    <property type="match status" value="1"/>
</dbReference>
<name>A0A1A2SDD2_9MYCO</name>
<evidence type="ECO:0000256" key="1">
    <source>
        <dbReference type="ARBA" id="ARBA00001974"/>
    </source>
</evidence>
<dbReference type="GO" id="GO:0050660">
    <property type="term" value="F:flavin adenine dinucleotide binding"/>
    <property type="evidence" value="ECO:0007669"/>
    <property type="project" value="InterPro"/>
</dbReference>
<dbReference type="PIRSF" id="PIRSF000137">
    <property type="entry name" value="Alcohol_oxidase"/>
    <property type="match status" value="1"/>
</dbReference>
<dbReference type="InterPro" id="IPR036188">
    <property type="entry name" value="FAD/NAD-bd_sf"/>
</dbReference>
<dbReference type="GO" id="GO:0016614">
    <property type="term" value="F:oxidoreductase activity, acting on CH-OH group of donors"/>
    <property type="evidence" value="ECO:0007669"/>
    <property type="project" value="InterPro"/>
</dbReference>
<accession>A0A1A2SDD2</accession>
<dbReference type="InterPro" id="IPR012132">
    <property type="entry name" value="GMC_OxRdtase"/>
</dbReference>
<sequence>MVDASDVTDYVVVGAGSAGSVVVRRLLEAGRSVRVIEAGAADTDPAIHSLQGWPTLLGGPQDWGMFTTPQEHANNRRLFWPRGKVLGGSSSLNGMIYIRGHASDYERWAQVTGDSRWGWDQVLPLFQRSEAHELGGDQYHGAVGPLPVSTISNPHPLSEAFVEAALALGHKWIDDFNAEKTVGVGYNHITALRGERMSAWKSFVAPMQLHPRLTVTTGALVHRVLLEMGQAVGVEYSQRGRPLQRAYAIAEVVLSAGVLGSPKVLLLSGIGPSAHLESVGVTTIVDLPAVGENLHDHLLVSNIYEAKEPLTVGANNLLEAQLYARSSGWQGAAPNLQPLFIHIPYAADGYPVPEHGYTIAAGLVAPQARGTLRLASADPSDPPLADPDVLADPSDLEAMVDAVEICRDIGASAAFTPWRKGEVTPGPVAATRNALRAFVRQAVGTYHHQVGTCRMGAADDPNAVVQPDLRVRGVEGLRVADASIMPTITSGNTNAPTIMIGEHAADLLLGRNSFAVRASSDDHRSRRFHGN</sequence>
<proteinExistence type="inferred from homology"/>
<comment type="caution">
    <text evidence="8">The sequence shown here is derived from an EMBL/GenBank/DDBJ whole genome shotgun (WGS) entry which is preliminary data.</text>
</comment>
<gene>
    <name evidence="8" type="ORF">A5685_24485</name>
</gene>
<evidence type="ECO:0000256" key="2">
    <source>
        <dbReference type="ARBA" id="ARBA00010790"/>
    </source>
</evidence>
<feature type="binding site" evidence="5">
    <location>
        <position position="85"/>
    </location>
    <ligand>
        <name>FAD</name>
        <dbReference type="ChEBI" id="CHEBI:57692"/>
    </ligand>
</feature>
<protein>
    <submittedName>
        <fullName evidence="8">Choline dehydrogenase</fullName>
    </submittedName>
</protein>
<evidence type="ECO:0000313" key="8">
    <source>
        <dbReference type="EMBL" id="OBH62258.1"/>
    </source>
</evidence>
<organism evidence="8 9">
    <name type="scientific">Mycobacterium colombiense</name>
    <dbReference type="NCBI Taxonomy" id="339268"/>
    <lineage>
        <taxon>Bacteria</taxon>
        <taxon>Bacillati</taxon>
        <taxon>Actinomycetota</taxon>
        <taxon>Actinomycetes</taxon>
        <taxon>Mycobacteriales</taxon>
        <taxon>Mycobacteriaceae</taxon>
        <taxon>Mycobacterium</taxon>
        <taxon>Mycobacterium avium complex (MAC)</taxon>
    </lineage>
</organism>
<dbReference type="SUPFAM" id="SSF54373">
    <property type="entry name" value="FAD-linked reductases, C-terminal domain"/>
    <property type="match status" value="1"/>
</dbReference>
<feature type="binding site" evidence="5">
    <location>
        <position position="221"/>
    </location>
    <ligand>
        <name>FAD</name>
        <dbReference type="ChEBI" id="CHEBI:57692"/>
    </ligand>
</feature>
<dbReference type="AlphaFoldDB" id="A0A1A2SDD2"/>
<evidence type="ECO:0000259" key="7">
    <source>
        <dbReference type="PROSITE" id="PS00623"/>
    </source>
</evidence>
<dbReference type="PROSITE" id="PS00623">
    <property type="entry name" value="GMC_OXRED_1"/>
    <property type="match status" value="1"/>
</dbReference>
<dbReference type="PANTHER" id="PTHR11552">
    <property type="entry name" value="GLUCOSE-METHANOL-CHOLINE GMC OXIDOREDUCTASE"/>
    <property type="match status" value="1"/>
</dbReference>
<keyword evidence="3 6" id="KW-0285">Flavoprotein</keyword>
<reference evidence="8 9" key="1">
    <citation type="submission" date="2016-06" db="EMBL/GenBank/DDBJ databases">
        <authorList>
            <person name="Kjaerup R.B."/>
            <person name="Dalgaard T.S."/>
            <person name="Juul-Madsen H.R."/>
        </authorList>
    </citation>
    <scope>NUCLEOTIDE SEQUENCE [LARGE SCALE GENOMIC DNA]</scope>
    <source>
        <strain evidence="8 9">E2464</strain>
    </source>
</reference>
<dbReference type="InterPro" id="IPR007867">
    <property type="entry name" value="GMC_OxRtase_C"/>
</dbReference>
<dbReference type="InterPro" id="IPR000172">
    <property type="entry name" value="GMC_OxRdtase_N"/>
</dbReference>
<dbReference type="Gene3D" id="3.50.50.60">
    <property type="entry name" value="FAD/NAD(P)-binding domain"/>
    <property type="match status" value="1"/>
</dbReference>
<dbReference type="RefSeq" id="WP_064951461.1">
    <property type="nucleotide sequence ID" value="NZ_LZJS01000067.1"/>
</dbReference>
<evidence type="ECO:0000256" key="6">
    <source>
        <dbReference type="RuleBase" id="RU003968"/>
    </source>
</evidence>
<dbReference type="EMBL" id="LZJS01000067">
    <property type="protein sequence ID" value="OBH62258.1"/>
    <property type="molecule type" value="Genomic_DNA"/>
</dbReference>
<dbReference type="Pfam" id="PF00732">
    <property type="entry name" value="GMC_oxred_N"/>
    <property type="match status" value="1"/>
</dbReference>
<keyword evidence="4 5" id="KW-0274">FAD</keyword>
<evidence type="ECO:0000313" key="9">
    <source>
        <dbReference type="Proteomes" id="UP000093861"/>
    </source>
</evidence>
<dbReference type="Proteomes" id="UP000093861">
    <property type="component" value="Unassembled WGS sequence"/>
</dbReference>
<comment type="similarity">
    <text evidence="2 6">Belongs to the GMC oxidoreductase family.</text>
</comment>
<evidence type="ECO:0000256" key="5">
    <source>
        <dbReference type="PIRSR" id="PIRSR000137-2"/>
    </source>
</evidence>
<dbReference type="PANTHER" id="PTHR11552:SF147">
    <property type="entry name" value="CHOLINE DEHYDROGENASE, MITOCHONDRIAL"/>
    <property type="match status" value="1"/>
</dbReference>